<dbReference type="AlphaFoldDB" id="A0A0L7LV98"/>
<accession>A0A0L7LV98</accession>
<dbReference type="STRING" id="104452.A0A0L7LV98"/>
<protein>
    <submittedName>
        <fullName evidence="3">Alpha-mannosidase</fullName>
    </submittedName>
</protein>
<evidence type="ECO:0000313" key="4">
    <source>
        <dbReference type="Proteomes" id="UP000037510"/>
    </source>
</evidence>
<gene>
    <name evidence="3" type="ORF">OBRU01_01015</name>
</gene>
<dbReference type="InterPro" id="IPR015341">
    <property type="entry name" value="Glyco_hydro_38_cen"/>
</dbReference>
<proteinExistence type="predicted"/>
<keyword evidence="4" id="KW-1185">Reference proteome</keyword>
<reference evidence="3 4" key="1">
    <citation type="journal article" date="2015" name="Genome Biol. Evol.">
        <title>The genome of winter moth (Operophtera brumata) provides a genomic perspective on sexual dimorphism and phenology.</title>
        <authorList>
            <person name="Derks M.F."/>
            <person name="Smit S."/>
            <person name="Salis L."/>
            <person name="Schijlen E."/>
            <person name="Bossers A."/>
            <person name="Mateman C."/>
            <person name="Pijl A.S."/>
            <person name="de Ridder D."/>
            <person name="Groenen M.A."/>
            <person name="Visser M.E."/>
            <person name="Megens H.J."/>
        </authorList>
    </citation>
    <scope>NUCLEOTIDE SEQUENCE [LARGE SCALE GENOMIC DNA]</scope>
    <source>
        <strain evidence="3">WM2013NL</strain>
        <tissue evidence="3">Head and thorax</tissue>
    </source>
</reference>
<dbReference type="SUPFAM" id="SSF88688">
    <property type="entry name" value="Families 57/38 glycoside transferase middle domain"/>
    <property type="match status" value="1"/>
</dbReference>
<dbReference type="Proteomes" id="UP000037510">
    <property type="component" value="Unassembled WGS sequence"/>
</dbReference>
<comment type="caution">
    <text evidence="3">The sequence shown here is derived from an EMBL/GenBank/DDBJ whole genome shotgun (WGS) entry which is preliminary data.</text>
</comment>
<dbReference type="Gene3D" id="1.20.1270.50">
    <property type="entry name" value="Glycoside hydrolase family 38, central domain"/>
    <property type="match status" value="1"/>
</dbReference>
<evidence type="ECO:0000313" key="3">
    <source>
        <dbReference type="EMBL" id="KOB79116.1"/>
    </source>
</evidence>
<evidence type="ECO:0000256" key="1">
    <source>
        <dbReference type="ARBA" id="ARBA00022801"/>
    </source>
</evidence>
<dbReference type="Pfam" id="PF09261">
    <property type="entry name" value="Alpha-mann_mid"/>
    <property type="match status" value="1"/>
</dbReference>
<organism evidence="3 4">
    <name type="scientific">Operophtera brumata</name>
    <name type="common">Winter moth</name>
    <name type="synonym">Phalaena brumata</name>
    <dbReference type="NCBI Taxonomy" id="104452"/>
    <lineage>
        <taxon>Eukaryota</taxon>
        <taxon>Metazoa</taxon>
        <taxon>Ecdysozoa</taxon>
        <taxon>Arthropoda</taxon>
        <taxon>Hexapoda</taxon>
        <taxon>Insecta</taxon>
        <taxon>Pterygota</taxon>
        <taxon>Neoptera</taxon>
        <taxon>Endopterygota</taxon>
        <taxon>Lepidoptera</taxon>
        <taxon>Glossata</taxon>
        <taxon>Ditrysia</taxon>
        <taxon>Geometroidea</taxon>
        <taxon>Geometridae</taxon>
        <taxon>Larentiinae</taxon>
        <taxon>Operophtera</taxon>
    </lineage>
</organism>
<dbReference type="EMBL" id="JTDY01000058">
    <property type="protein sequence ID" value="KOB79116.1"/>
    <property type="molecule type" value="Genomic_DNA"/>
</dbReference>
<dbReference type="InterPro" id="IPR028995">
    <property type="entry name" value="Glyco_hydro_57/38_cen_sf"/>
</dbReference>
<name>A0A0L7LV98_OPEBR</name>
<dbReference type="GO" id="GO:0006013">
    <property type="term" value="P:mannose metabolic process"/>
    <property type="evidence" value="ECO:0007669"/>
    <property type="project" value="InterPro"/>
</dbReference>
<dbReference type="InterPro" id="IPR037094">
    <property type="entry name" value="Glyco_hydro_38_cen_sf"/>
</dbReference>
<sequence length="76" mass="8302">MPQGSGAVPRALDGHSRCVVHAAGLWREDDDDDVAGVMQHHDAITGTEKQHVTHDYERLLDAAIDDSLVVPRQAFT</sequence>
<dbReference type="GO" id="GO:0004559">
    <property type="term" value="F:alpha-mannosidase activity"/>
    <property type="evidence" value="ECO:0007669"/>
    <property type="project" value="InterPro"/>
</dbReference>
<dbReference type="FunFam" id="1.20.1270.50:FF:000003">
    <property type="entry name" value="Alpha-mannosidase"/>
    <property type="match status" value="1"/>
</dbReference>
<feature type="domain" description="Glycoside hydrolase family 38 central" evidence="2">
    <location>
        <begin position="36"/>
        <end position="67"/>
    </location>
</feature>
<keyword evidence="1" id="KW-0378">Hydrolase</keyword>
<evidence type="ECO:0000259" key="2">
    <source>
        <dbReference type="Pfam" id="PF09261"/>
    </source>
</evidence>